<evidence type="ECO:0000256" key="3">
    <source>
        <dbReference type="ARBA" id="ARBA00023136"/>
    </source>
</evidence>
<keyword evidence="2 4" id="KW-0963">Cytoplasm</keyword>
<comment type="similarity">
    <text evidence="4">Belongs to the HflD family.</text>
</comment>
<dbReference type="STRING" id="914150.TQ33_1213"/>
<dbReference type="AlphaFoldDB" id="A0A0F6TQL7"/>
<sequence length="204" mass="22870">MTHYNFSDSVIALAGICQAISCVKDISKDGQADQVDVEVMLESLLITESDSTESIYNSHKYLTTGLNILIDLLSGPKTDADLSRYLVSVLSLQKRFSNDSNMQKVMASRITQAKRMYEYQEKIDQDLIEQLAHIYKDTISTYPTKVQVTGNSQYLQQAANQSKIRALLLSAIRSAVLWHQVGGKKRHFLFSKAKIIDTAKAFLA</sequence>
<organism evidence="5 6">
    <name type="scientific">Kangiella geojedonensis</name>
    <dbReference type="NCBI Taxonomy" id="914150"/>
    <lineage>
        <taxon>Bacteria</taxon>
        <taxon>Pseudomonadati</taxon>
        <taxon>Pseudomonadota</taxon>
        <taxon>Gammaproteobacteria</taxon>
        <taxon>Kangiellales</taxon>
        <taxon>Kangiellaceae</taxon>
        <taxon>Kangiella</taxon>
    </lineage>
</organism>
<dbReference type="RefSeq" id="WP_046561272.1">
    <property type="nucleotide sequence ID" value="NZ_CP010975.1"/>
</dbReference>
<dbReference type="NCBIfam" id="NF001246">
    <property type="entry name" value="PRK00218.1-2"/>
    <property type="match status" value="1"/>
</dbReference>
<dbReference type="EMBL" id="CP010975">
    <property type="protein sequence ID" value="AKE52172.1"/>
    <property type="molecule type" value="Genomic_DNA"/>
</dbReference>
<dbReference type="PANTHER" id="PTHR38100:SF1">
    <property type="entry name" value="HIGH FREQUENCY LYSOGENIZATION PROTEIN HFLD"/>
    <property type="match status" value="1"/>
</dbReference>
<dbReference type="GO" id="GO:0005737">
    <property type="term" value="C:cytoplasm"/>
    <property type="evidence" value="ECO:0007669"/>
    <property type="project" value="UniProtKB-SubCell"/>
</dbReference>
<name>A0A0F6TQL7_9GAMM</name>
<proteinExistence type="inferred from homology"/>
<evidence type="ECO:0000256" key="2">
    <source>
        <dbReference type="ARBA" id="ARBA00022490"/>
    </source>
</evidence>
<dbReference type="KEGG" id="kge:TQ33_1213"/>
<dbReference type="HOGENOM" id="CLU_098920_0_0_6"/>
<comment type="subcellular location">
    <subcellularLocation>
        <location evidence="4">Cytoplasm</location>
    </subcellularLocation>
    <subcellularLocation>
        <location evidence="4">Cell membrane</location>
        <topology evidence="4">Peripheral membrane protein</topology>
        <orientation evidence="4">Cytoplasmic side</orientation>
    </subcellularLocation>
</comment>
<dbReference type="InterPro" id="IPR007451">
    <property type="entry name" value="HflD"/>
</dbReference>
<dbReference type="HAMAP" id="MF_00695">
    <property type="entry name" value="HflD_protein"/>
    <property type="match status" value="1"/>
</dbReference>
<keyword evidence="6" id="KW-1185">Reference proteome</keyword>
<dbReference type="Proteomes" id="UP000034071">
    <property type="component" value="Chromosome"/>
</dbReference>
<dbReference type="OrthoDB" id="9788031at2"/>
<dbReference type="Gene3D" id="1.10.3890.10">
    <property type="entry name" value="HflD-like"/>
    <property type="match status" value="1"/>
</dbReference>
<evidence type="ECO:0000313" key="6">
    <source>
        <dbReference type="Proteomes" id="UP000034071"/>
    </source>
</evidence>
<keyword evidence="3 4" id="KW-0472">Membrane</keyword>
<gene>
    <name evidence="4" type="primary">hflD</name>
    <name evidence="5" type="ORF">TQ33_1213</name>
</gene>
<evidence type="ECO:0000256" key="4">
    <source>
        <dbReference type="HAMAP-Rule" id="MF_00695"/>
    </source>
</evidence>
<keyword evidence="1 4" id="KW-1003">Cell membrane</keyword>
<dbReference type="Pfam" id="PF04356">
    <property type="entry name" value="DUF489"/>
    <property type="match status" value="1"/>
</dbReference>
<dbReference type="GO" id="GO:0005886">
    <property type="term" value="C:plasma membrane"/>
    <property type="evidence" value="ECO:0007669"/>
    <property type="project" value="UniProtKB-SubCell"/>
</dbReference>
<dbReference type="PATRIC" id="fig|914150.5.peg.1230"/>
<evidence type="ECO:0000256" key="1">
    <source>
        <dbReference type="ARBA" id="ARBA00022475"/>
    </source>
</evidence>
<dbReference type="InterPro" id="IPR035932">
    <property type="entry name" value="HflD-like_sf"/>
</dbReference>
<protein>
    <recommendedName>
        <fullName evidence="4">High frequency lysogenization protein HflD homolog</fullName>
    </recommendedName>
</protein>
<evidence type="ECO:0000313" key="5">
    <source>
        <dbReference type="EMBL" id="AKE52172.1"/>
    </source>
</evidence>
<reference evidence="5 6" key="1">
    <citation type="submission" date="2015-02" db="EMBL/GenBank/DDBJ databases">
        <title>Complete genome sequence of Kangiella geojedonensis strain YCS-5T.</title>
        <authorList>
            <person name="Kim K.M."/>
        </authorList>
    </citation>
    <scope>NUCLEOTIDE SEQUENCE [LARGE SCALE GENOMIC DNA]</scope>
    <source>
        <strain evidence="5 6">YCS-5</strain>
    </source>
</reference>
<dbReference type="SUPFAM" id="SSF101322">
    <property type="entry name" value="YcfC-like"/>
    <property type="match status" value="1"/>
</dbReference>
<dbReference type="PANTHER" id="PTHR38100">
    <property type="entry name" value="HIGH FREQUENCY LYSOGENIZATION PROTEIN HFLD"/>
    <property type="match status" value="1"/>
</dbReference>
<accession>A0A0F6TQL7</accession>